<dbReference type="EMBL" id="MN739416">
    <property type="protein sequence ID" value="QHT03794.1"/>
    <property type="molecule type" value="Genomic_DNA"/>
</dbReference>
<protein>
    <submittedName>
        <fullName evidence="2">Uncharacterized protein</fullName>
    </submittedName>
</protein>
<name>A0A6C0CJE8_9ZZZZ</name>
<feature type="region of interest" description="Disordered" evidence="1">
    <location>
        <begin position="1"/>
        <end position="43"/>
    </location>
</feature>
<organism evidence="2">
    <name type="scientific">viral metagenome</name>
    <dbReference type="NCBI Taxonomy" id="1070528"/>
    <lineage>
        <taxon>unclassified sequences</taxon>
        <taxon>metagenomes</taxon>
        <taxon>organismal metagenomes</taxon>
    </lineage>
</organism>
<reference evidence="2" key="1">
    <citation type="journal article" date="2020" name="Nature">
        <title>Giant virus diversity and host interactions through global metagenomics.</title>
        <authorList>
            <person name="Schulz F."/>
            <person name="Roux S."/>
            <person name="Paez-Espino D."/>
            <person name="Jungbluth S."/>
            <person name="Walsh D.A."/>
            <person name="Denef V.J."/>
            <person name="McMahon K.D."/>
            <person name="Konstantinidis K.T."/>
            <person name="Eloe-Fadrosh E.A."/>
            <person name="Kyrpides N.C."/>
            <person name="Woyke T."/>
        </authorList>
    </citation>
    <scope>NUCLEOTIDE SEQUENCE</scope>
    <source>
        <strain evidence="2">GVMAG-M-3300021120-1</strain>
    </source>
</reference>
<accession>A0A6C0CJE8</accession>
<evidence type="ECO:0000313" key="2">
    <source>
        <dbReference type="EMBL" id="QHT03794.1"/>
    </source>
</evidence>
<sequence>MAKRGTNPVKNVPNPYSTTSVAKGRGKKRKSRKTKRKTMKRRK</sequence>
<proteinExistence type="predicted"/>
<evidence type="ECO:0000256" key="1">
    <source>
        <dbReference type="SAM" id="MobiDB-lite"/>
    </source>
</evidence>
<feature type="compositionally biased region" description="Basic residues" evidence="1">
    <location>
        <begin position="24"/>
        <end position="43"/>
    </location>
</feature>
<dbReference type="AlphaFoldDB" id="A0A6C0CJE8"/>